<sequence>MNFVMTMGCKNDRTKKPMGTPTRVLLRKSRISDCATKLLIQILERIFCGVMNNKNSFPALRAEINYRYLSPRTMPLACEAPPKGLAFHRVPKCAFL</sequence>
<reference evidence="2" key="1">
    <citation type="submission" date="2022-11" db="UniProtKB">
        <authorList>
            <consortium name="WormBaseParasite"/>
        </authorList>
    </citation>
    <scope>IDENTIFICATION</scope>
</reference>
<proteinExistence type="predicted"/>
<evidence type="ECO:0000313" key="2">
    <source>
        <dbReference type="WBParaSite" id="nRc.2.0.1.t17372-RA"/>
    </source>
</evidence>
<keyword evidence="1" id="KW-1185">Reference proteome</keyword>
<dbReference type="AlphaFoldDB" id="A0A915IU72"/>
<protein>
    <submittedName>
        <fullName evidence="2">Uncharacterized protein</fullName>
    </submittedName>
</protein>
<dbReference type="Proteomes" id="UP000887565">
    <property type="component" value="Unplaced"/>
</dbReference>
<dbReference type="WBParaSite" id="nRc.2.0.1.t17372-RA">
    <property type="protein sequence ID" value="nRc.2.0.1.t17372-RA"/>
    <property type="gene ID" value="nRc.2.0.1.g17372"/>
</dbReference>
<accession>A0A915IU72</accession>
<organism evidence="1 2">
    <name type="scientific">Romanomermis culicivorax</name>
    <name type="common">Nematode worm</name>
    <dbReference type="NCBI Taxonomy" id="13658"/>
    <lineage>
        <taxon>Eukaryota</taxon>
        <taxon>Metazoa</taxon>
        <taxon>Ecdysozoa</taxon>
        <taxon>Nematoda</taxon>
        <taxon>Enoplea</taxon>
        <taxon>Dorylaimia</taxon>
        <taxon>Mermithida</taxon>
        <taxon>Mermithoidea</taxon>
        <taxon>Mermithidae</taxon>
        <taxon>Romanomermis</taxon>
    </lineage>
</organism>
<evidence type="ECO:0000313" key="1">
    <source>
        <dbReference type="Proteomes" id="UP000887565"/>
    </source>
</evidence>
<name>A0A915IU72_ROMCU</name>